<accession>A0A6J5LI98</accession>
<gene>
    <name evidence="1" type="ORF">UFOVP252_1</name>
</gene>
<name>A0A6J5LI98_9CAUD</name>
<reference evidence="1" key="1">
    <citation type="submission" date="2020-04" db="EMBL/GenBank/DDBJ databases">
        <authorList>
            <person name="Chiriac C."/>
            <person name="Salcher M."/>
            <person name="Ghai R."/>
            <person name="Kavagutti S V."/>
        </authorList>
    </citation>
    <scope>NUCLEOTIDE SEQUENCE</scope>
</reference>
<dbReference type="EMBL" id="LR796273">
    <property type="protein sequence ID" value="CAB4132807.1"/>
    <property type="molecule type" value="Genomic_DNA"/>
</dbReference>
<protein>
    <submittedName>
        <fullName evidence="1">Uncharacterized protein</fullName>
    </submittedName>
</protein>
<evidence type="ECO:0000313" key="1">
    <source>
        <dbReference type="EMBL" id="CAB4132807.1"/>
    </source>
</evidence>
<proteinExistence type="predicted"/>
<sequence length="84" mass="8552">NEVVAVEELPEQDDEVVAVAAFPVTLIPHVPDAPVPVGLGTLVPMTSPRFVLAADAVDAPVPPFATGTALTKPLVASSCPAIIE</sequence>
<feature type="non-terminal residue" evidence="1">
    <location>
        <position position="1"/>
    </location>
</feature>
<organism evidence="1">
    <name type="scientific">uncultured Caudovirales phage</name>
    <dbReference type="NCBI Taxonomy" id="2100421"/>
    <lineage>
        <taxon>Viruses</taxon>
        <taxon>Duplodnaviria</taxon>
        <taxon>Heunggongvirae</taxon>
        <taxon>Uroviricota</taxon>
        <taxon>Caudoviricetes</taxon>
        <taxon>Peduoviridae</taxon>
        <taxon>Maltschvirus</taxon>
        <taxon>Maltschvirus maltsch</taxon>
    </lineage>
</organism>